<dbReference type="EMBL" id="NAJL01000005">
    <property type="protein sequence ID" value="TKA32436.1"/>
    <property type="molecule type" value="Genomic_DNA"/>
</dbReference>
<dbReference type="InterPro" id="IPR008011">
    <property type="entry name" value="Complex1_LYR_dom"/>
</dbReference>
<accession>A0A4U0UD50</accession>
<keyword evidence="3" id="KW-0809">Transit peptide</keyword>
<evidence type="ECO:0000256" key="4">
    <source>
        <dbReference type="ARBA" id="ARBA00023128"/>
    </source>
</evidence>
<evidence type="ECO:0000313" key="8">
    <source>
        <dbReference type="EMBL" id="TKA32436.1"/>
    </source>
</evidence>
<gene>
    <name evidence="8" type="ORF">B0A50_01543</name>
</gene>
<evidence type="ECO:0000256" key="1">
    <source>
        <dbReference type="ARBA" id="ARBA00004173"/>
    </source>
</evidence>
<protein>
    <recommendedName>
        <fullName evidence="5">LYR motif-containing protein 2</fullName>
    </recommendedName>
</protein>
<proteinExistence type="inferred from homology"/>
<dbReference type="PANTHER" id="PTHR13675">
    <property type="entry name" value="LYR MOTIF-CONTAINING PROTEIN 2"/>
    <property type="match status" value="1"/>
</dbReference>
<dbReference type="OrthoDB" id="74240at2759"/>
<comment type="similarity">
    <text evidence="2">Belongs to the complex I LYR family.</text>
</comment>
<comment type="subcellular location">
    <subcellularLocation>
        <location evidence="1">Mitochondrion</location>
    </subcellularLocation>
</comment>
<dbReference type="InterPro" id="IPR045293">
    <property type="entry name" value="Complex1_LYR_LYRM2"/>
</dbReference>
<evidence type="ECO:0000313" key="9">
    <source>
        <dbReference type="Proteomes" id="UP000308549"/>
    </source>
</evidence>
<sequence length="146" mass="16972">MTAPRDDIESSESKRSATYIITGKSTVNTYKSQGVRGRMRAPRYGMKPAARLYATISSGKDLKGKQFLTLEHFVQRGRSLALWRDIVRAIRKIPPSESTREELHTFARGEFERNKYVHDLSHIRYLISTGKTQFDSMRRYIDQMRL</sequence>
<comment type="function">
    <text evidence="6">Involved in efficient integration of the N-module into mitochondrial respiratory chain complex I.</text>
</comment>
<evidence type="ECO:0000259" key="7">
    <source>
        <dbReference type="Pfam" id="PF05347"/>
    </source>
</evidence>
<comment type="caution">
    <text evidence="8">The sequence shown here is derived from an EMBL/GenBank/DDBJ whole genome shotgun (WGS) entry which is preliminary data.</text>
</comment>
<organism evidence="8 9">
    <name type="scientific">Salinomyces thailandicus</name>
    <dbReference type="NCBI Taxonomy" id="706561"/>
    <lineage>
        <taxon>Eukaryota</taxon>
        <taxon>Fungi</taxon>
        <taxon>Dikarya</taxon>
        <taxon>Ascomycota</taxon>
        <taxon>Pezizomycotina</taxon>
        <taxon>Dothideomycetes</taxon>
        <taxon>Dothideomycetidae</taxon>
        <taxon>Mycosphaerellales</taxon>
        <taxon>Teratosphaeriaceae</taxon>
        <taxon>Salinomyces</taxon>
    </lineage>
</organism>
<dbReference type="AlphaFoldDB" id="A0A4U0UD50"/>
<name>A0A4U0UD50_9PEZI</name>
<dbReference type="Proteomes" id="UP000308549">
    <property type="component" value="Unassembled WGS sequence"/>
</dbReference>
<dbReference type="CDD" id="cd20262">
    <property type="entry name" value="Complex1_LYR_LYRM2"/>
    <property type="match status" value="1"/>
</dbReference>
<dbReference type="Pfam" id="PF05347">
    <property type="entry name" value="Complex1_LYR"/>
    <property type="match status" value="1"/>
</dbReference>
<evidence type="ECO:0000256" key="5">
    <source>
        <dbReference type="ARBA" id="ARBA00026235"/>
    </source>
</evidence>
<keyword evidence="4" id="KW-0496">Mitochondrion</keyword>
<evidence type="ECO:0000256" key="2">
    <source>
        <dbReference type="ARBA" id="ARBA00009508"/>
    </source>
</evidence>
<evidence type="ECO:0000256" key="3">
    <source>
        <dbReference type="ARBA" id="ARBA00022946"/>
    </source>
</evidence>
<evidence type="ECO:0000256" key="6">
    <source>
        <dbReference type="ARBA" id="ARBA00044735"/>
    </source>
</evidence>
<feature type="domain" description="Complex 1 LYR protein" evidence="7">
    <location>
        <begin position="79"/>
        <end position="135"/>
    </location>
</feature>
<dbReference type="PANTHER" id="PTHR13675:SF0">
    <property type="entry name" value="LYR MOTIF-CONTAINING PROTEIN 2"/>
    <property type="match status" value="1"/>
</dbReference>
<dbReference type="GO" id="GO:0005739">
    <property type="term" value="C:mitochondrion"/>
    <property type="evidence" value="ECO:0007669"/>
    <property type="project" value="UniProtKB-SubCell"/>
</dbReference>
<keyword evidence="9" id="KW-1185">Reference proteome</keyword>
<reference evidence="8 9" key="1">
    <citation type="submission" date="2017-03" db="EMBL/GenBank/DDBJ databases">
        <title>Genomes of endolithic fungi from Antarctica.</title>
        <authorList>
            <person name="Coleine C."/>
            <person name="Masonjones S."/>
            <person name="Stajich J.E."/>
        </authorList>
    </citation>
    <scope>NUCLEOTIDE SEQUENCE [LARGE SCALE GENOMIC DNA]</scope>
    <source>
        <strain evidence="8 9">CCFEE 6315</strain>
    </source>
</reference>